<keyword evidence="1" id="KW-0175">Coiled coil</keyword>
<sequence length="50" mass="6005">MPHFEIWSQENLVKFAHDAYLKMQEQQDRIEQLQNELKDAIAAYRELNNG</sequence>
<dbReference type="EMBL" id="LR797409">
    <property type="protein sequence ID" value="CAB4214463.1"/>
    <property type="molecule type" value="Genomic_DNA"/>
</dbReference>
<reference evidence="2" key="1">
    <citation type="submission" date="2020-05" db="EMBL/GenBank/DDBJ databases">
        <authorList>
            <person name="Chiriac C."/>
            <person name="Salcher M."/>
            <person name="Ghai R."/>
            <person name="Kavagutti S V."/>
        </authorList>
    </citation>
    <scope>NUCLEOTIDE SEQUENCE</scope>
</reference>
<protein>
    <submittedName>
        <fullName evidence="2">Uncharacterized protein</fullName>
    </submittedName>
</protein>
<name>A0A6J5SIV8_9CAUD</name>
<evidence type="ECO:0000256" key="1">
    <source>
        <dbReference type="SAM" id="Coils"/>
    </source>
</evidence>
<feature type="coiled-coil region" evidence="1">
    <location>
        <begin position="16"/>
        <end position="50"/>
    </location>
</feature>
<proteinExistence type="predicted"/>
<gene>
    <name evidence="2" type="ORF">UFOVP1457_43</name>
</gene>
<organism evidence="2">
    <name type="scientific">uncultured Caudovirales phage</name>
    <dbReference type="NCBI Taxonomy" id="2100421"/>
    <lineage>
        <taxon>Viruses</taxon>
        <taxon>Duplodnaviria</taxon>
        <taxon>Heunggongvirae</taxon>
        <taxon>Uroviricota</taxon>
        <taxon>Caudoviricetes</taxon>
        <taxon>Peduoviridae</taxon>
        <taxon>Maltschvirus</taxon>
        <taxon>Maltschvirus maltsch</taxon>
    </lineage>
</organism>
<accession>A0A6J5SIV8</accession>
<evidence type="ECO:0000313" key="2">
    <source>
        <dbReference type="EMBL" id="CAB4214463.1"/>
    </source>
</evidence>